<keyword evidence="8" id="KW-0798">TonB box</keyword>
<dbReference type="SUPFAM" id="SSF49464">
    <property type="entry name" value="Carboxypeptidase regulatory domain-like"/>
    <property type="match status" value="1"/>
</dbReference>
<keyword evidence="12" id="KW-0732">Signal</keyword>
<dbReference type="NCBIfam" id="TIGR04057">
    <property type="entry name" value="SusC_RagA_signa"/>
    <property type="match status" value="1"/>
</dbReference>
<evidence type="ECO:0000256" key="4">
    <source>
        <dbReference type="ARBA" id="ARBA00022496"/>
    </source>
</evidence>
<dbReference type="PANTHER" id="PTHR32552:SF81">
    <property type="entry name" value="TONB-DEPENDENT OUTER MEMBRANE RECEPTOR"/>
    <property type="match status" value="1"/>
</dbReference>
<evidence type="ECO:0000256" key="11">
    <source>
        <dbReference type="PROSITE-ProRule" id="PRU01360"/>
    </source>
</evidence>
<name>A0ABT8KKA7_9BACT</name>
<organism evidence="14 15">
    <name type="scientific">Splendidivirga corallicola</name>
    <dbReference type="NCBI Taxonomy" id="3051826"/>
    <lineage>
        <taxon>Bacteria</taxon>
        <taxon>Pseudomonadati</taxon>
        <taxon>Bacteroidota</taxon>
        <taxon>Cytophagia</taxon>
        <taxon>Cytophagales</taxon>
        <taxon>Splendidivirgaceae</taxon>
        <taxon>Splendidivirga</taxon>
    </lineage>
</organism>
<feature type="signal peptide" evidence="12">
    <location>
        <begin position="1"/>
        <end position="21"/>
    </location>
</feature>
<evidence type="ECO:0000256" key="8">
    <source>
        <dbReference type="ARBA" id="ARBA00023077"/>
    </source>
</evidence>
<dbReference type="RefSeq" id="WP_346751170.1">
    <property type="nucleotide sequence ID" value="NZ_JAUJEA010000002.1"/>
</dbReference>
<dbReference type="PANTHER" id="PTHR32552">
    <property type="entry name" value="FERRICHROME IRON RECEPTOR-RELATED"/>
    <property type="match status" value="1"/>
</dbReference>
<dbReference type="Proteomes" id="UP001172082">
    <property type="component" value="Unassembled WGS sequence"/>
</dbReference>
<dbReference type="InterPro" id="IPR036942">
    <property type="entry name" value="Beta-barrel_TonB_sf"/>
</dbReference>
<dbReference type="Gene3D" id="2.60.40.1120">
    <property type="entry name" value="Carboxypeptidase-like, regulatory domain"/>
    <property type="match status" value="1"/>
</dbReference>
<dbReference type="PROSITE" id="PS52016">
    <property type="entry name" value="TONB_DEPENDENT_REC_3"/>
    <property type="match status" value="1"/>
</dbReference>
<keyword evidence="9 11" id="KW-0472">Membrane</keyword>
<keyword evidence="10 11" id="KW-0998">Cell outer membrane</keyword>
<dbReference type="Pfam" id="PF07715">
    <property type="entry name" value="Plug"/>
    <property type="match status" value="1"/>
</dbReference>
<evidence type="ECO:0000256" key="5">
    <source>
        <dbReference type="ARBA" id="ARBA00022692"/>
    </source>
</evidence>
<evidence type="ECO:0000256" key="12">
    <source>
        <dbReference type="SAM" id="SignalP"/>
    </source>
</evidence>
<reference evidence="14" key="1">
    <citation type="submission" date="2023-06" db="EMBL/GenBank/DDBJ databases">
        <title>Genomic of Parafulvivirga corallium.</title>
        <authorList>
            <person name="Wang G."/>
        </authorList>
    </citation>
    <scope>NUCLEOTIDE SEQUENCE</scope>
    <source>
        <strain evidence="14">BMA10</strain>
    </source>
</reference>
<keyword evidence="4" id="KW-0410">Iron transport</keyword>
<evidence type="ECO:0000256" key="9">
    <source>
        <dbReference type="ARBA" id="ARBA00023136"/>
    </source>
</evidence>
<accession>A0ABT8KKA7</accession>
<dbReference type="InterPro" id="IPR023997">
    <property type="entry name" value="TonB-dep_OMP_SusC/RagA_CS"/>
</dbReference>
<keyword evidence="15" id="KW-1185">Reference proteome</keyword>
<dbReference type="Gene3D" id="2.40.170.20">
    <property type="entry name" value="TonB-dependent receptor, beta-barrel domain"/>
    <property type="match status" value="1"/>
</dbReference>
<protein>
    <submittedName>
        <fullName evidence="14">SusC/RagA family TonB-linked outer membrane protein</fullName>
    </submittedName>
</protein>
<feature type="chain" id="PRO_5046705768" evidence="12">
    <location>
        <begin position="22"/>
        <end position="1086"/>
    </location>
</feature>
<evidence type="ECO:0000256" key="7">
    <source>
        <dbReference type="ARBA" id="ARBA00023065"/>
    </source>
</evidence>
<evidence type="ECO:0000256" key="3">
    <source>
        <dbReference type="ARBA" id="ARBA00022452"/>
    </source>
</evidence>
<keyword evidence="5 11" id="KW-0812">Transmembrane</keyword>
<dbReference type="NCBIfam" id="TIGR04056">
    <property type="entry name" value="OMP_RagA_SusC"/>
    <property type="match status" value="1"/>
</dbReference>
<sequence length="1086" mass="118753">MKTKFTIILILLGMLSLSITAQSQRLVNGTIRDQNGDALIGVNIVISGTTTGTVSNIDGKYSISVPGDDTILEFSIIGYLNRSERVGTRSVIDVTMEEDIAQLEEVVVSALGFEQKRDELGATSSVVNTQDITRSGETLILNSLGAKASNVQISSVNGDPGAGTTIRIRGANTISGSSNPLIILDGVPISNSTVYGDNADIGGNEVTGGRTGGVSQQSRLNDINPNDIESIQILKGASAASLWGSRAANGVVVITTKNGKAGKLKIDFKSTLSFDRVHERLPMQTVWGQGRNGSYSPTSAESWGDYIPERSGGADEVDQSGQFFEADDGTRYYPIVTKNSRETFVDSNWDAAFQTGGFLQNDLSISGGTEKSTYFFSLGRIDQEGIIRNSDYERYNARLNSEFHLTDWFSIKSKAGYTRSSSNRIQQSSNTAGLLLGLLRTAPDFDMRDYRGTYFDNDGVAFTKRHRAYRRYLGGPSSNPIYNNPLWTIHEQTSTSDINRFIMSTEMNVTPSDWLQVTFRGGVDNSNDKRVYLFPIGSAGDRNPGIFVEDLISEQELNFDAIAKANFNLNQDISLQTTLGWNINDRKRTFNSGEISGFLVNATKETTDLNTAAENSTLENLKRFIRSNRGYGILSFGLYDQLFVNLSGALEAASSVKGTFFYPAVDAAWQFTEQFDLSGTPISFGKFRASWGKVGVQPQAHRFQTLAESGFSYTTYSDPLEVALFGGGFRIDDDKGNPDLEPEIKTEWELGLDMRLFNDNLSLGMTYYQNEVTGVLINVALTPSSGFDTEYTNAASMENKGFELEADYSILNTPDWKVGVFGNWSTNKNEVTDLRGTETINLSPGASVSSRAVVGYPLGVLFGTGSQTNDDGSFILNDDGFPIITASPQVLGDPNPDWRSGFGVRANWKSLSLNVLFEHSQGGDFSPRTQWVLRRFGTTAETANRMTLSQDLVNYAGNTIPAGTTVRGNIADFGGGPVLLDETWYRTGIGGGFGDNQAYNFSIEDATFTRLRELSLSYTLNTPAFRERTKLSAVTFTATGRNLFLWDDLKGVDPQVNQIGVSNGLGLDYFTNPSTKSYLFSILITY</sequence>
<keyword evidence="6" id="KW-0408">Iron</keyword>
<dbReference type="InterPro" id="IPR037066">
    <property type="entry name" value="Plug_dom_sf"/>
</dbReference>
<keyword evidence="7" id="KW-0406">Ion transport</keyword>
<dbReference type="InterPro" id="IPR008969">
    <property type="entry name" value="CarboxyPept-like_regulatory"/>
</dbReference>
<comment type="caution">
    <text evidence="14">The sequence shown here is derived from an EMBL/GenBank/DDBJ whole genome shotgun (WGS) entry which is preliminary data.</text>
</comment>
<evidence type="ECO:0000256" key="10">
    <source>
        <dbReference type="ARBA" id="ARBA00023237"/>
    </source>
</evidence>
<evidence type="ECO:0000313" key="15">
    <source>
        <dbReference type="Proteomes" id="UP001172082"/>
    </source>
</evidence>
<gene>
    <name evidence="14" type="ORF">QQ008_07220</name>
</gene>
<comment type="subcellular location">
    <subcellularLocation>
        <location evidence="1 11">Cell outer membrane</location>
        <topology evidence="1 11">Multi-pass membrane protein</topology>
    </subcellularLocation>
</comment>
<evidence type="ECO:0000256" key="1">
    <source>
        <dbReference type="ARBA" id="ARBA00004571"/>
    </source>
</evidence>
<comment type="similarity">
    <text evidence="11">Belongs to the TonB-dependent receptor family.</text>
</comment>
<evidence type="ECO:0000259" key="13">
    <source>
        <dbReference type="Pfam" id="PF07715"/>
    </source>
</evidence>
<dbReference type="InterPro" id="IPR039426">
    <property type="entry name" value="TonB-dep_rcpt-like"/>
</dbReference>
<evidence type="ECO:0000313" key="14">
    <source>
        <dbReference type="EMBL" id="MDN5201144.1"/>
    </source>
</evidence>
<dbReference type="Pfam" id="PF13715">
    <property type="entry name" value="CarbopepD_reg_2"/>
    <property type="match status" value="1"/>
</dbReference>
<dbReference type="SUPFAM" id="SSF56935">
    <property type="entry name" value="Porins"/>
    <property type="match status" value="1"/>
</dbReference>
<dbReference type="InterPro" id="IPR023996">
    <property type="entry name" value="TonB-dep_OMP_SusC/RagA"/>
</dbReference>
<feature type="domain" description="TonB-dependent receptor plug" evidence="13">
    <location>
        <begin position="119"/>
        <end position="251"/>
    </location>
</feature>
<keyword evidence="3 11" id="KW-1134">Transmembrane beta strand</keyword>
<dbReference type="EMBL" id="JAUJEA010000002">
    <property type="protein sequence ID" value="MDN5201144.1"/>
    <property type="molecule type" value="Genomic_DNA"/>
</dbReference>
<dbReference type="InterPro" id="IPR012910">
    <property type="entry name" value="Plug_dom"/>
</dbReference>
<evidence type="ECO:0000256" key="6">
    <source>
        <dbReference type="ARBA" id="ARBA00023004"/>
    </source>
</evidence>
<proteinExistence type="inferred from homology"/>
<evidence type="ECO:0000256" key="2">
    <source>
        <dbReference type="ARBA" id="ARBA00022448"/>
    </source>
</evidence>
<dbReference type="Gene3D" id="2.170.130.10">
    <property type="entry name" value="TonB-dependent receptor, plug domain"/>
    <property type="match status" value="1"/>
</dbReference>
<keyword evidence="2 11" id="KW-0813">Transport</keyword>